<organism evidence="1">
    <name type="scientific">marine sediment metagenome</name>
    <dbReference type="NCBI Taxonomy" id="412755"/>
    <lineage>
        <taxon>unclassified sequences</taxon>
        <taxon>metagenomes</taxon>
        <taxon>ecological metagenomes</taxon>
    </lineage>
</organism>
<name>X0W4T7_9ZZZZ</name>
<reference evidence="1" key="1">
    <citation type="journal article" date="2014" name="Front. Microbiol.">
        <title>High frequency of phylogenetically diverse reductive dehalogenase-homologous genes in deep subseafloor sedimentary metagenomes.</title>
        <authorList>
            <person name="Kawai M."/>
            <person name="Futagami T."/>
            <person name="Toyoda A."/>
            <person name="Takaki Y."/>
            <person name="Nishi S."/>
            <person name="Hori S."/>
            <person name="Arai W."/>
            <person name="Tsubouchi T."/>
            <person name="Morono Y."/>
            <person name="Uchiyama I."/>
            <person name="Ito T."/>
            <person name="Fujiyama A."/>
            <person name="Inagaki F."/>
            <person name="Takami H."/>
        </authorList>
    </citation>
    <scope>NUCLEOTIDE SEQUENCE</scope>
    <source>
        <strain evidence="1">Expedition CK06-06</strain>
    </source>
</reference>
<feature type="non-terminal residue" evidence="1">
    <location>
        <position position="67"/>
    </location>
</feature>
<comment type="caution">
    <text evidence="1">The sequence shown here is derived from an EMBL/GenBank/DDBJ whole genome shotgun (WGS) entry which is preliminary data.</text>
</comment>
<accession>X0W4T7</accession>
<proteinExistence type="predicted"/>
<dbReference type="AlphaFoldDB" id="X0W4T7"/>
<protein>
    <submittedName>
        <fullName evidence="1">Uncharacterized protein</fullName>
    </submittedName>
</protein>
<gene>
    <name evidence="1" type="ORF">S01H1_47949</name>
</gene>
<dbReference type="EMBL" id="BARS01030765">
    <property type="protein sequence ID" value="GAG25550.1"/>
    <property type="molecule type" value="Genomic_DNA"/>
</dbReference>
<evidence type="ECO:0000313" key="1">
    <source>
        <dbReference type="EMBL" id="GAG25550.1"/>
    </source>
</evidence>
<sequence length="67" mass="7560">MSLQDIGKKISKSLKGMYSNVVITYFNLCMPDDPLYSIRETVQLFATAGIRNTYVESVSKGMKTRGY</sequence>